<gene>
    <name evidence="1" type="ORF">AXX12_05345</name>
</gene>
<comment type="caution">
    <text evidence="1">The sequence shown here is derived from an EMBL/GenBank/DDBJ whole genome shotgun (WGS) entry which is preliminary data.</text>
</comment>
<evidence type="ECO:0008006" key="3">
    <source>
        <dbReference type="Google" id="ProtNLM"/>
    </source>
</evidence>
<proteinExistence type="predicted"/>
<dbReference type="Gene3D" id="2.20.28.30">
    <property type="entry name" value="RNA polymerase ii, chain L"/>
    <property type="match status" value="1"/>
</dbReference>
<evidence type="ECO:0000313" key="1">
    <source>
        <dbReference type="EMBL" id="KYZ77532.1"/>
    </source>
</evidence>
<dbReference type="STRING" id="1794912.AXX12_05345"/>
<organism evidence="1 2">
    <name type="scientific">Anaerosporomusa subterranea</name>
    <dbReference type="NCBI Taxonomy" id="1794912"/>
    <lineage>
        <taxon>Bacteria</taxon>
        <taxon>Bacillati</taxon>
        <taxon>Bacillota</taxon>
        <taxon>Negativicutes</taxon>
        <taxon>Acetonemataceae</taxon>
        <taxon>Anaerosporomusa</taxon>
    </lineage>
</organism>
<protein>
    <recommendedName>
        <fullName evidence="3">AraC family transcriptional regulator</fullName>
    </recommendedName>
</protein>
<dbReference type="OrthoDB" id="2381377at2"/>
<dbReference type="Proteomes" id="UP000076268">
    <property type="component" value="Unassembled WGS sequence"/>
</dbReference>
<keyword evidence="2" id="KW-1185">Reference proteome</keyword>
<dbReference type="InterPro" id="IPR011723">
    <property type="entry name" value="Znf/thioredoxin_put"/>
</dbReference>
<sequence>MSSVQGKVSYLQGLAKGLNFSSQSVEAKVLLNMVDVLDSVAKELQDVQLAQKDLEDYVDNMDEDLEHLEDIVYEDSDNGLLHLECPNCNAEIVFETAELGEDNTVEVACPTCGSIIYEDDHMSTVRPNEVGHFARHNHPGI</sequence>
<dbReference type="RefSeq" id="WP_066240048.1">
    <property type="nucleotide sequence ID" value="NZ_LSGP01000013.1"/>
</dbReference>
<reference evidence="1 2" key="1">
    <citation type="submission" date="2016-02" db="EMBL/GenBank/DDBJ databases">
        <title>Anaerosporomusa subterraneum gen. nov., sp. nov., a spore-forming obligate anaerobe isolated from saprolite.</title>
        <authorList>
            <person name="Choi J.K."/>
            <person name="Shah M."/>
            <person name="Yee N."/>
        </authorList>
    </citation>
    <scope>NUCLEOTIDE SEQUENCE [LARGE SCALE GENOMIC DNA]</scope>
    <source>
        <strain evidence="1 2">RU4</strain>
    </source>
</reference>
<dbReference type="NCBIfam" id="TIGR02098">
    <property type="entry name" value="MJ0042_CXXC"/>
    <property type="match status" value="1"/>
</dbReference>
<dbReference type="EMBL" id="LSGP01000013">
    <property type="protein sequence ID" value="KYZ77532.1"/>
    <property type="molecule type" value="Genomic_DNA"/>
</dbReference>
<accession>A0A154BUC5</accession>
<dbReference type="NCBIfam" id="NF045650">
    <property type="entry name" value="CD1247_Nterm"/>
    <property type="match status" value="1"/>
</dbReference>
<dbReference type="AlphaFoldDB" id="A0A154BUC5"/>
<dbReference type="InterPro" id="IPR054688">
    <property type="entry name" value="CD1247_N"/>
</dbReference>
<evidence type="ECO:0000313" key="2">
    <source>
        <dbReference type="Proteomes" id="UP000076268"/>
    </source>
</evidence>
<name>A0A154BUC5_ANASB</name>